<feature type="signal peptide" evidence="1">
    <location>
        <begin position="1"/>
        <end position="20"/>
    </location>
</feature>
<accession>A0A1W1YJV8</accession>
<gene>
    <name evidence="2" type="ORF">SAMN05660703_0540</name>
</gene>
<dbReference type="Proteomes" id="UP000192360">
    <property type="component" value="Unassembled WGS sequence"/>
</dbReference>
<proteinExistence type="predicted"/>
<evidence type="ECO:0000256" key="1">
    <source>
        <dbReference type="SAM" id="SignalP"/>
    </source>
</evidence>
<dbReference type="AlphaFoldDB" id="A0A1W1YJV8"/>
<keyword evidence="3" id="KW-1185">Reference proteome</keyword>
<reference evidence="2 3" key="1">
    <citation type="submission" date="2017-04" db="EMBL/GenBank/DDBJ databases">
        <authorList>
            <person name="Afonso C.L."/>
            <person name="Miller P.J."/>
            <person name="Scott M.A."/>
            <person name="Spackman E."/>
            <person name="Goraichik I."/>
            <person name="Dimitrov K.M."/>
            <person name="Suarez D.L."/>
            <person name="Swayne D.E."/>
        </authorList>
    </citation>
    <scope>NUCLEOTIDE SEQUENCE [LARGE SCALE GENOMIC DNA]</scope>
    <source>
        <strain evidence="2 3">DSM 21164</strain>
    </source>
</reference>
<dbReference type="OrthoDB" id="1203055at2"/>
<evidence type="ECO:0000313" key="2">
    <source>
        <dbReference type="EMBL" id="SMC36008.1"/>
    </source>
</evidence>
<dbReference type="EMBL" id="FWXO01000001">
    <property type="protein sequence ID" value="SMC36008.1"/>
    <property type="molecule type" value="Genomic_DNA"/>
</dbReference>
<dbReference type="RefSeq" id="WP_084060696.1">
    <property type="nucleotide sequence ID" value="NZ_FWXO01000001.1"/>
</dbReference>
<sequence length="146" mass="17625">MKKVNLIVLVNLMFTVAVMAQVEDSKKIDSKTYYEQRAEEDAKFEQSFVAEDEKSDEEFWETQKQYENDLKKRDRKAYKAYMKGKKDAYAEHYNHCDDHCHHSHHYYSHATFYYYGYNRNYYRPTNRTTVRTNVGLNTSRIRVGLF</sequence>
<evidence type="ECO:0000313" key="3">
    <source>
        <dbReference type="Proteomes" id="UP000192360"/>
    </source>
</evidence>
<organism evidence="2 3">
    <name type="scientific">Cellulophaga tyrosinoxydans</name>
    <dbReference type="NCBI Taxonomy" id="504486"/>
    <lineage>
        <taxon>Bacteria</taxon>
        <taxon>Pseudomonadati</taxon>
        <taxon>Bacteroidota</taxon>
        <taxon>Flavobacteriia</taxon>
        <taxon>Flavobacteriales</taxon>
        <taxon>Flavobacteriaceae</taxon>
        <taxon>Cellulophaga</taxon>
    </lineage>
</organism>
<feature type="chain" id="PRO_5012822765" evidence="1">
    <location>
        <begin position="21"/>
        <end position="146"/>
    </location>
</feature>
<name>A0A1W1YJV8_9FLAO</name>
<keyword evidence="1" id="KW-0732">Signal</keyword>
<protein>
    <submittedName>
        <fullName evidence="2">Uncharacterized protein</fullName>
    </submittedName>
</protein>